<sequence length="786" mass="85990">MALLRTASTRQLAHLIPRLPRPLARTLTASAPALHTARQRAPTREPKPNASRSRLQNGQRGGQKPKKLVAPRQPIKLKPESLPRTISSRLDGWTRLPRVAIRLKDYGFSNAEAKPTLADWLARSSGELEVLDTSSATLLDDIAALGWDPQALTLAYESGDYVAAFETAFMRHFLEYATASGPQHLRLHLRSILEATDISSLAQTFTAARSVSRHFHLHMGPTNSGKTYNALKALSKAGTGVYAGPLRLLAHEVWERVNLGTVGEMDGKGRACNLLTGEERRIVEPDAGIVACTVEMLPINGNGGESWDVVVVDEIQMLGDEARGMAWTSAVMGVNAKEVHLCGDETTAELLKSMIGSFKGDTLTVHRYDRLTPLRVEDESLDGDWKKVRPGDCIVTFSRSNVFSVKKLVEGSLGKKCAVVYGALPPETRAEQARDFNEDGGRAEVLVASDAVGMGLNLKIGRIIFESLSKWNGKSEVPLSLSQVKQIAGRAGRFGQGRKVAGNTDEQPSQGGGVTTLNTEDLPLLRAMLSLPLPAIPRAVVSPPLSSLVALAPLLPPDVTFADLTSHFEQLAKVPPNTVLGESRQRLQIAELIEPARDVLTLSEADSFSLAPLNVRDPKLVDIFQSMVTGYADSYYVELEDVLESSELLDMLDEVEAAMAALPPLPPHASASKPYLAPPIAVRSIPSLETLHKSLVLYIWLSYRLELGFPDRELAMEYKARTEKVLDLCLQRLPGVKNKHGKGGVVHQHKLEEAVKPDIKWEQSEAVAAERRRHRWRDVGLVDETK</sequence>
<keyword evidence="15" id="KW-1185">Reference proteome</keyword>
<keyword evidence="8" id="KW-0067">ATP-binding</keyword>
<dbReference type="PANTHER" id="PTHR12131">
    <property type="entry name" value="ATP-DEPENDENT RNA AND DNA HELICASE"/>
    <property type="match status" value="1"/>
</dbReference>
<dbReference type="InterPro" id="IPR022192">
    <property type="entry name" value="SUV3_C"/>
</dbReference>
<protein>
    <recommendedName>
        <fullName evidence="4">RNA helicase</fullName>
        <ecNumber evidence="4">3.6.4.13</ecNumber>
    </recommendedName>
</protein>
<comment type="catalytic activity">
    <reaction evidence="11">
        <text>ATP + H2O = ADP + phosphate + H(+)</text>
        <dbReference type="Rhea" id="RHEA:13065"/>
        <dbReference type="ChEBI" id="CHEBI:15377"/>
        <dbReference type="ChEBI" id="CHEBI:15378"/>
        <dbReference type="ChEBI" id="CHEBI:30616"/>
        <dbReference type="ChEBI" id="CHEBI:43474"/>
        <dbReference type="ChEBI" id="CHEBI:456216"/>
        <dbReference type="EC" id="3.6.4.13"/>
    </reaction>
</comment>
<dbReference type="Pfam" id="PF22527">
    <property type="entry name" value="DEXQc_Suv3"/>
    <property type="match status" value="1"/>
</dbReference>
<evidence type="ECO:0000256" key="12">
    <source>
        <dbReference type="SAM" id="MobiDB-lite"/>
    </source>
</evidence>
<reference evidence="14 15" key="1">
    <citation type="submission" date="2023-08" db="EMBL/GenBank/DDBJ databases">
        <title>Annotated Genome Sequence of Vanrija albida AlHP1.</title>
        <authorList>
            <person name="Herzog R."/>
        </authorList>
    </citation>
    <scope>NUCLEOTIDE SEQUENCE [LARGE SCALE GENOMIC DNA]</scope>
    <source>
        <strain evidence="14 15">AlHP1</strain>
    </source>
</reference>
<feature type="domain" description="Helicase C-terminal" evidence="13">
    <location>
        <begin position="380"/>
        <end position="549"/>
    </location>
</feature>
<feature type="region of interest" description="Disordered" evidence="12">
    <location>
        <begin position="30"/>
        <end position="81"/>
    </location>
</feature>
<evidence type="ECO:0000256" key="7">
    <source>
        <dbReference type="ARBA" id="ARBA00022806"/>
    </source>
</evidence>
<dbReference type="Proteomes" id="UP001565368">
    <property type="component" value="Unassembled WGS sequence"/>
</dbReference>
<dbReference type="GeneID" id="95986240"/>
<keyword evidence="5" id="KW-0547">Nucleotide-binding</keyword>
<proteinExistence type="predicted"/>
<dbReference type="GO" id="GO:0016787">
    <property type="term" value="F:hydrolase activity"/>
    <property type="evidence" value="ECO:0007669"/>
    <property type="project" value="UniProtKB-KW"/>
</dbReference>
<dbReference type="Gene3D" id="3.40.50.300">
    <property type="entry name" value="P-loop containing nucleotide triphosphate hydrolases"/>
    <property type="match status" value="2"/>
</dbReference>
<dbReference type="SMART" id="SM00490">
    <property type="entry name" value="HELICc"/>
    <property type="match status" value="1"/>
</dbReference>
<keyword evidence="9" id="KW-0809">Transit peptide</keyword>
<dbReference type="Pfam" id="PF18147">
    <property type="entry name" value="Suv3_C_1"/>
    <property type="match status" value="1"/>
</dbReference>
<dbReference type="InterPro" id="IPR055206">
    <property type="entry name" value="DEXQc_SUV3"/>
</dbReference>
<dbReference type="CDD" id="cd17913">
    <property type="entry name" value="DEXQc_Suv3"/>
    <property type="match status" value="1"/>
</dbReference>
<evidence type="ECO:0000256" key="10">
    <source>
        <dbReference type="ARBA" id="ARBA00023128"/>
    </source>
</evidence>
<dbReference type="InterPro" id="IPR027417">
    <property type="entry name" value="P-loop_NTPase"/>
</dbReference>
<evidence type="ECO:0000259" key="13">
    <source>
        <dbReference type="PROSITE" id="PS51194"/>
    </source>
</evidence>
<dbReference type="Pfam" id="PF12513">
    <property type="entry name" value="SUV3_C"/>
    <property type="match status" value="1"/>
</dbReference>
<keyword evidence="7 14" id="KW-0347">Helicase</keyword>
<dbReference type="Pfam" id="PF00271">
    <property type="entry name" value="Helicase_C"/>
    <property type="match status" value="1"/>
</dbReference>
<evidence type="ECO:0000256" key="11">
    <source>
        <dbReference type="ARBA" id="ARBA00047984"/>
    </source>
</evidence>
<comment type="cofactor">
    <cofactor evidence="1">
        <name>Mn(2+)</name>
        <dbReference type="ChEBI" id="CHEBI:29035"/>
    </cofactor>
</comment>
<evidence type="ECO:0000256" key="1">
    <source>
        <dbReference type="ARBA" id="ARBA00001936"/>
    </source>
</evidence>
<keyword evidence="10" id="KW-0496">Mitochondrion</keyword>
<dbReference type="InterPro" id="IPR041082">
    <property type="entry name" value="Suv3_C_1"/>
</dbReference>
<evidence type="ECO:0000313" key="14">
    <source>
        <dbReference type="EMBL" id="KAL1408385.1"/>
    </source>
</evidence>
<comment type="cofactor">
    <cofactor evidence="2">
        <name>Mg(2+)</name>
        <dbReference type="ChEBI" id="CHEBI:18420"/>
    </cofactor>
</comment>
<dbReference type="EMBL" id="JBBXJM010000004">
    <property type="protein sequence ID" value="KAL1408385.1"/>
    <property type="molecule type" value="Genomic_DNA"/>
</dbReference>
<dbReference type="InterPro" id="IPR050699">
    <property type="entry name" value="RNA-DNA_Helicase"/>
</dbReference>
<dbReference type="InterPro" id="IPR044774">
    <property type="entry name" value="Suv3_DEXQc"/>
</dbReference>
<accession>A0ABR3Q0Z0</accession>
<evidence type="ECO:0000256" key="8">
    <source>
        <dbReference type="ARBA" id="ARBA00022840"/>
    </source>
</evidence>
<dbReference type="GO" id="GO:0003724">
    <property type="term" value="F:RNA helicase activity"/>
    <property type="evidence" value="ECO:0007669"/>
    <property type="project" value="UniProtKB-EC"/>
</dbReference>
<dbReference type="EC" id="3.6.4.13" evidence="4"/>
<feature type="compositionally biased region" description="Polar residues" evidence="12">
    <location>
        <begin position="504"/>
        <end position="516"/>
    </location>
</feature>
<name>A0ABR3Q0Z0_9TREE</name>
<dbReference type="SUPFAM" id="SSF52540">
    <property type="entry name" value="P-loop containing nucleoside triphosphate hydrolases"/>
    <property type="match status" value="1"/>
</dbReference>
<dbReference type="InterPro" id="IPR001650">
    <property type="entry name" value="Helicase_C-like"/>
</dbReference>
<evidence type="ECO:0000256" key="4">
    <source>
        <dbReference type="ARBA" id="ARBA00012552"/>
    </source>
</evidence>
<evidence type="ECO:0000256" key="3">
    <source>
        <dbReference type="ARBA" id="ARBA00004173"/>
    </source>
</evidence>
<dbReference type="CDD" id="cd18805">
    <property type="entry name" value="SF2_C_suv3"/>
    <property type="match status" value="1"/>
</dbReference>
<organism evidence="14 15">
    <name type="scientific">Vanrija albida</name>
    <dbReference type="NCBI Taxonomy" id="181172"/>
    <lineage>
        <taxon>Eukaryota</taxon>
        <taxon>Fungi</taxon>
        <taxon>Dikarya</taxon>
        <taxon>Basidiomycota</taxon>
        <taxon>Agaricomycotina</taxon>
        <taxon>Tremellomycetes</taxon>
        <taxon>Trichosporonales</taxon>
        <taxon>Trichosporonaceae</taxon>
        <taxon>Vanrija</taxon>
    </lineage>
</organism>
<comment type="subcellular location">
    <subcellularLocation>
        <location evidence="3">Mitochondrion</location>
    </subcellularLocation>
</comment>
<dbReference type="PROSITE" id="PS51194">
    <property type="entry name" value="HELICASE_CTER"/>
    <property type="match status" value="1"/>
</dbReference>
<dbReference type="Gene3D" id="1.20.58.1080">
    <property type="match status" value="1"/>
</dbReference>
<evidence type="ECO:0000256" key="5">
    <source>
        <dbReference type="ARBA" id="ARBA00022741"/>
    </source>
</evidence>
<dbReference type="PANTHER" id="PTHR12131:SF1">
    <property type="entry name" value="ATP-DEPENDENT RNA HELICASE SUPV3L1, MITOCHONDRIAL-RELATED"/>
    <property type="match status" value="1"/>
</dbReference>
<evidence type="ECO:0000256" key="9">
    <source>
        <dbReference type="ARBA" id="ARBA00022946"/>
    </source>
</evidence>
<evidence type="ECO:0000313" key="15">
    <source>
        <dbReference type="Proteomes" id="UP001565368"/>
    </source>
</evidence>
<evidence type="ECO:0000256" key="6">
    <source>
        <dbReference type="ARBA" id="ARBA00022801"/>
    </source>
</evidence>
<evidence type="ECO:0000256" key="2">
    <source>
        <dbReference type="ARBA" id="ARBA00001946"/>
    </source>
</evidence>
<keyword evidence="6 14" id="KW-0378">Hydrolase</keyword>
<feature type="region of interest" description="Disordered" evidence="12">
    <location>
        <begin position="495"/>
        <end position="516"/>
    </location>
</feature>
<dbReference type="RefSeq" id="XP_069208329.1">
    <property type="nucleotide sequence ID" value="XM_069353687.1"/>
</dbReference>
<comment type="caution">
    <text evidence="14">The sequence shown here is derived from an EMBL/GenBank/DDBJ whole genome shotgun (WGS) entry which is preliminary data.</text>
</comment>
<dbReference type="Gene3D" id="1.20.272.40">
    <property type="match status" value="1"/>
</dbReference>
<gene>
    <name evidence="14" type="primary">SUV3</name>
    <name evidence="14" type="ORF">Q8F55_005197</name>
</gene>